<keyword evidence="4 7" id="KW-0274">FAD</keyword>
<dbReference type="Pfam" id="PF00743">
    <property type="entry name" value="FMO-like"/>
    <property type="match status" value="1"/>
</dbReference>
<dbReference type="Gene3D" id="3.50.50.60">
    <property type="entry name" value="FAD/NAD(P)-binding domain"/>
    <property type="match status" value="1"/>
</dbReference>
<dbReference type="Gene3D" id="3.30.559.10">
    <property type="entry name" value="Chloramphenicol acetyltransferase-like domain"/>
    <property type="match status" value="8"/>
</dbReference>
<dbReference type="GO" id="GO:0050660">
    <property type="term" value="F:flavin adenine dinucleotide binding"/>
    <property type="evidence" value="ECO:0007669"/>
    <property type="project" value="InterPro"/>
</dbReference>
<proteinExistence type="inferred from homology"/>
<keyword evidence="5 7" id="KW-0560">Oxidoreductase</keyword>
<evidence type="ECO:0000256" key="6">
    <source>
        <dbReference type="ARBA" id="ARBA00023315"/>
    </source>
</evidence>
<evidence type="ECO:0000313" key="9">
    <source>
        <dbReference type="Proteomes" id="UP001187471"/>
    </source>
</evidence>
<name>A0AA88S308_9ASTE</name>
<dbReference type="EMBL" id="JAVXUO010000138">
    <property type="protein sequence ID" value="KAK2995091.1"/>
    <property type="molecule type" value="Genomic_DNA"/>
</dbReference>
<gene>
    <name evidence="8" type="ORF">RJ640_020731</name>
</gene>
<dbReference type="PANTHER" id="PTHR31623">
    <property type="entry name" value="F21J9.9"/>
    <property type="match status" value="1"/>
</dbReference>
<dbReference type="FunFam" id="3.50.50.60:FF:000403">
    <property type="entry name" value="Flavin-containing monooxygenase"/>
    <property type="match status" value="1"/>
</dbReference>
<reference evidence="8" key="1">
    <citation type="submission" date="2022-12" db="EMBL/GenBank/DDBJ databases">
        <title>Draft genome assemblies for two species of Escallonia (Escalloniales).</title>
        <authorList>
            <person name="Chanderbali A."/>
            <person name="Dervinis C."/>
            <person name="Anghel I."/>
            <person name="Soltis D."/>
            <person name="Soltis P."/>
            <person name="Zapata F."/>
        </authorList>
    </citation>
    <scope>NUCLEOTIDE SEQUENCE</scope>
    <source>
        <strain evidence="8">UCBG92.1500</strain>
        <tissue evidence="8">Leaf</tissue>
    </source>
</reference>
<dbReference type="GO" id="GO:0016746">
    <property type="term" value="F:acyltransferase activity"/>
    <property type="evidence" value="ECO:0007669"/>
    <property type="project" value="UniProtKB-KW"/>
</dbReference>
<dbReference type="EC" id="1.-.-.-" evidence="7"/>
<dbReference type="PANTHER" id="PTHR31623:SF110">
    <property type="entry name" value="VINORINE SYNTHASE-LIKE"/>
    <property type="match status" value="1"/>
</dbReference>
<sequence length="2269" mass="252456">MEKQIAIVGAGISGLLACKHVLEKGFTPIVFEARSGIGGVWSQTIESTKLQTPKDYYQFSDFAWPSSVKETFPDHKQVMEYLQGYARHFKLLPFIKFNTKVVAIDYVLASSGDEGHLLSSWELWGGTGEAFSSWGKWNVVVEDDHHSFEAPKVYQVDFVILSNGKFSDLPTIPRFPVNEGPEAFHGEVIHSMDYAAMDKLRAIDFVTDKLVTVVGSQKSALDVAAQVAKINGVRHPCTLLFKTVHWTVPEHLNRLTFQNLNRFSEFMIHKPHEGFFPWLLAILLSPLLWIFIKLVESYLKWIYPLKRYNMVPNHSFFQQISTCMLPVLPPNFYDEVKEGSIILKKSRESFCFCENGLIVDGEATPLVTDLVIFATGHRSDEIFANIFTSTYFQKYITGSSAPFYRECIHPRIPQLSILGYSESPANLYTTEMRSKWLAHFLAGRFKLPTISEMEEDVMNWENAMRRYACKRFRGPNLTQVSGKRDKMLKVQVVSNENVKPSSPTPHNLRTYKLSLLDQLIPAPYAPLVLFYPNLDGASHLEILERLVVLKQSLSETLTRFYPLAGIIKDDLSLECNDEGAHYAVAEVNCHLADFLNHPDLLLVQRFLPCATSFSGSGTGNRVTNIQVNVFECGGIAIGLCISHKILDGSALNTFLKGWATTARGSEQVVYPDFTAPSLFPANDLCLRDSSMKMWGSLFKKGNWITRRFVFDASAISDLKAKVNESGLQHPTRVEVVSAFLWQCAMAASQEKCGFARPSLLTHTVNLRRRTAPNLSEYSIGNLICLASAKCMAKYDQSLGVLHGLVDRVRKSISEITDDFVKTLRSDEGTAVICKSVERVRDFGSKEEVDYFGFTSWCKLGFYEADFGWGKPIWVSSIGISGGSVFTNLIVLMDTRCGEGIEAWVTLDEPKMNIFERNVELLALASLDPSPLEIDLDNIADKLVTVVGSQRSALDVAAQVAKTNEKMLKVQVISNENVKPSSPTPHNLRTYKLSLLDQLIPAPYAPLVLFYPNLDGARHLQILERLVVLKQSLSETLTRFYPLAGIIKDDLSLECNDEGAHYAVAEVNCHLADFLSHPDLHLILRFLPCAPSFNKSGTGTRVNVFECGGIAIGLRISHKILDGASLNTFLKGWVTTARGSEDVVYPDFTAPSLFPANDLCFRDSSRGMWGSFSKKGNWITRRFVFNASAISDLKAKVTESGLKHPTRVEVVSAFLWQCAMAASQEKCGFARPSLLTHTVNLRRRTAPNLSEYSIGNLIWMASAKCMAKYDQSLGVLHGLVDRVRKSISNINEDFVKTLRSDEGTAVMCKSVERMVDFGSKEEVDYFVFTSCQAKEKMLKVQVVSNESVKPSSPTPHDLRTYKLSLLDQLIPAPYAPLVLFYPNLDGAGHLEILKRLTVLKQSLSETLTRFYPLAGIIKDDLSLECNDEGAHYAVAEVNCHLADFLNHPDLQLIHLFLPCAPSFNESGTGTRVTNIQVNVFECGGIAIGLCISHKILDGAALNAFLKGWATTARGSEKVVYPDFTAPSLFPANDLCFRDSSMGMWSSLFKKGNWITRRFVFDASAISDLKAKANESGSKHPTRVEVVSAFLWQCAMAASKENCGFTRPSLLTHIVNLRRRTAPNLSEYSIGNLIWVASAKCMAKYDLSPGVLHGLVDRVRKSISKINDDFVKTLRSDEGTAVMCKSIEGTHDFSSKEEVDYFGFTSWCKIGFYEADFGWGKPIWVSSVGISGGSVFMNLIVLMDTRCGEGIEAWVTLDEQEMNILERNVELLALASLDPSPLEIGMCTLVIHIQLIVFFSLPSTSTSQAKEKMLKVQVVSNESVKPSSPTPHDLRTYKLSLLDQLIPAPYAPLVLFYPNLDGAGHLEILKRLTVLKQSLSETLTRFYPLAGIIKDDLSLECNDEGAHYAIAEVNCHLADFLNHPDLQLIHLFLPCAPSFNESGTGTRVTNIQVNVFECGGIAIGLCISHKILDGAALNAFLKGWATTARGSEKVVYPDFTAPSLFPAYDLCFRDSSMGMWGSLFKKGNWITRRFVFDASAISDLKTKVNESGLQHPTRVEVVSAFLWQCAMAASKENSGFTRPSLLTHTVNLRRRTAPNLSEYSIGNLIWVASAKCMAKYDQSLGVLHSLVDRVRKSISKINDDFVKTLRSDEGTAVMCKSVERVRDFCSKEEVDYFGFTSCCKFGFYEADFGWGKPIWVSSVGISGGSVFMNLIVLMDTRCGEGIEAWVTLDEPEMNILERNVELLALASLDPAPLEIGDRVILQQPISP</sequence>
<evidence type="ECO:0000313" key="8">
    <source>
        <dbReference type="EMBL" id="KAK2995091.1"/>
    </source>
</evidence>
<comment type="cofactor">
    <cofactor evidence="7">
        <name>FAD</name>
        <dbReference type="ChEBI" id="CHEBI:57692"/>
    </cofactor>
</comment>
<dbReference type="GO" id="GO:0050661">
    <property type="term" value="F:NADP binding"/>
    <property type="evidence" value="ECO:0007669"/>
    <property type="project" value="InterPro"/>
</dbReference>
<dbReference type="InterPro" id="IPR020946">
    <property type="entry name" value="Flavin_mOase-like"/>
</dbReference>
<keyword evidence="7" id="KW-0503">Monooxygenase</keyword>
<keyword evidence="3" id="KW-0808">Transferase</keyword>
<dbReference type="Pfam" id="PF02458">
    <property type="entry name" value="Transferase"/>
    <property type="match status" value="4"/>
</dbReference>
<organism evidence="8 9">
    <name type="scientific">Escallonia rubra</name>
    <dbReference type="NCBI Taxonomy" id="112253"/>
    <lineage>
        <taxon>Eukaryota</taxon>
        <taxon>Viridiplantae</taxon>
        <taxon>Streptophyta</taxon>
        <taxon>Embryophyta</taxon>
        <taxon>Tracheophyta</taxon>
        <taxon>Spermatophyta</taxon>
        <taxon>Magnoliopsida</taxon>
        <taxon>eudicotyledons</taxon>
        <taxon>Gunneridae</taxon>
        <taxon>Pentapetalae</taxon>
        <taxon>asterids</taxon>
        <taxon>campanulids</taxon>
        <taxon>Escalloniales</taxon>
        <taxon>Escalloniaceae</taxon>
        <taxon>Escallonia</taxon>
    </lineage>
</organism>
<comment type="similarity">
    <text evidence="7">Belongs to the FMO family.</text>
</comment>
<comment type="similarity">
    <text evidence="1">Belongs to the plant acyltransferase family.</text>
</comment>
<dbReference type="Proteomes" id="UP001187471">
    <property type="component" value="Unassembled WGS sequence"/>
</dbReference>
<evidence type="ECO:0000256" key="1">
    <source>
        <dbReference type="ARBA" id="ARBA00009861"/>
    </source>
</evidence>
<dbReference type="InterPro" id="IPR023213">
    <property type="entry name" value="CAT-like_dom_sf"/>
</dbReference>
<evidence type="ECO:0000256" key="7">
    <source>
        <dbReference type="RuleBase" id="RU361177"/>
    </source>
</evidence>
<evidence type="ECO:0000256" key="2">
    <source>
        <dbReference type="ARBA" id="ARBA00022630"/>
    </source>
</evidence>
<evidence type="ECO:0000256" key="4">
    <source>
        <dbReference type="ARBA" id="ARBA00022827"/>
    </source>
</evidence>
<dbReference type="InterPro" id="IPR036188">
    <property type="entry name" value="FAD/NAD-bd_sf"/>
</dbReference>
<dbReference type="PROSITE" id="PS51257">
    <property type="entry name" value="PROKAR_LIPOPROTEIN"/>
    <property type="match status" value="1"/>
</dbReference>
<keyword evidence="6" id="KW-0012">Acyltransferase</keyword>
<evidence type="ECO:0000256" key="3">
    <source>
        <dbReference type="ARBA" id="ARBA00022679"/>
    </source>
</evidence>
<keyword evidence="2 7" id="KW-0285">Flavoprotein</keyword>
<dbReference type="SUPFAM" id="SSF51905">
    <property type="entry name" value="FAD/NAD(P)-binding domain"/>
    <property type="match status" value="2"/>
</dbReference>
<keyword evidence="9" id="KW-1185">Reference proteome</keyword>
<accession>A0AA88S308</accession>
<comment type="caution">
    <text evidence="8">The sequence shown here is derived from an EMBL/GenBank/DDBJ whole genome shotgun (WGS) entry which is preliminary data.</text>
</comment>
<protein>
    <recommendedName>
        <fullName evidence="7">Flavin-containing monooxygenase</fullName>
        <ecNumber evidence="7">1.-.-.-</ecNumber>
    </recommendedName>
</protein>
<evidence type="ECO:0000256" key="5">
    <source>
        <dbReference type="ARBA" id="ARBA00023002"/>
    </source>
</evidence>
<dbReference type="GO" id="GO:0004499">
    <property type="term" value="F:N,N-dimethylaniline monooxygenase activity"/>
    <property type="evidence" value="ECO:0007669"/>
    <property type="project" value="InterPro"/>
</dbReference>